<organism evidence="6 7">
    <name type="scientific">Basidiobolus ranarum</name>
    <dbReference type="NCBI Taxonomy" id="34480"/>
    <lineage>
        <taxon>Eukaryota</taxon>
        <taxon>Fungi</taxon>
        <taxon>Fungi incertae sedis</taxon>
        <taxon>Zoopagomycota</taxon>
        <taxon>Entomophthoromycotina</taxon>
        <taxon>Basidiobolomycetes</taxon>
        <taxon>Basidiobolales</taxon>
        <taxon>Basidiobolaceae</taxon>
        <taxon>Basidiobolus</taxon>
    </lineage>
</organism>
<dbReference type="PROSITE" id="PS51466">
    <property type="entry name" value="PINIT"/>
    <property type="match status" value="1"/>
</dbReference>
<dbReference type="PANTHER" id="PTHR10782:SF4">
    <property type="entry name" value="TONALLI, ISOFORM E"/>
    <property type="match status" value="1"/>
</dbReference>
<dbReference type="Pfam" id="PF14324">
    <property type="entry name" value="PINIT"/>
    <property type="match status" value="1"/>
</dbReference>
<dbReference type="InterPro" id="IPR023321">
    <property type="entry name" value="PINIT"/>
</dbReference>
<comment type="caution">
    <text evidence="6">The sequence shown here is derived from an EMBL/GenBank/DDBJ whole genome shotgun (WGS) entry which is preliminary data.</text>
</comment>
<dbReference type="EMBL" id="JASJQH010008871">
    <property type="protein sequence ID" value="KAK9686204.1"/>
    <property type="molecule type" value="Genomic_DNA"/>
</dbReference>
<keyword evidence="3" id="KW-0808">Transferase</keyword>
<keyword evidence="6" id="KW-0436">Ligase</keyword>
<name>A0ABR2VNC5_9FUNG</name>
<evidence type="ECO:0000313" key="6">
    <source>
        <dbReference type="EMBL" id="KAK9686204.1"/>
    </source>
</evidence>
<evidence type="ECO:0000259" key="5">
    <source>
        <dbReference type="PROSITE" id="PS51466"/>
    </source>
</evidence>
<reference evidence="6 7" key="1">
    <citation type="submission" date="2023-04" db="EMBL/GenBank/DDBJ databases">
        <title>Genome of Basidiobolus ranarum AG-B5.</title>
        <authorList>
            <person name="Stajich J.E."/>
            <person name="Carter-House D."/>
            <person name="Gryganskyi A."/>
        </authorList>
    </citation>
    <scope>NUCLEOTIDE SEQUENCE [LARGE SCALE GENOMIC DNA]</scope>
    <source>
        <strain evidence="6 7">AG-B5</strain>
    </source>
</reference>
<dbReference type="GO" id="GO:0016874">
    <property type="term" value="F:ligase activity"/>
    <property type="evidence" value="ECO:0007669"/>
    <property type="project" value="UniProtKB-KW"/>
</dbReference>
<evidence type="ECO:0000256" key="4">
    <source>
        <dbReference type="ARBA" id="ARBA00022786"/>
    </source>
</evidence>
<keyword evidence="7" id="KW-1185">Reference proteome</keyword>
<comment type="pathway">
    <text evidence="1">Protein modification; protein sumoylation.</text>
</comment>
<evidence type="ECO:0000313" key="7">
    <source>
        <dbReference type="Proteomes" id="UP001479436"/>
    </source>
</evidence>
<accession>A0ABR2VNC5</accession>
<dbReference type="Proteomes" id="UP001479436">
    <property type="component" value="Unassembled WGS sequence"/>
</dbReference>
<gene>
    <name evidence="6" type="primary">pli1_5</name>
    <name evidence="6" type="ORF">K7432_015234</name>
</gene>
<keyword evidence="4" id="KW-0833">Ubl conjugation pathway</keyword>
<feature type="domain" description="PINIT" evidence="5">
    <location>
        <begin position="121"/>
        <end position="282"/>
    </location>
</feature>
<protein>
    <submittedName>
        <fullName evidence="6">E3 SUMO-protein ligase pli1</fullName>
    </submittedName>
</protein>
<evidence type="ECO:0000256" key="2">
    <source>
        <dbReference type="ARBA" id="ARBA00005383"/>
    </source>
</evidence>
<sequence>MSEQEYLVKRCIPLLLVNQLKACIRSFNEVTGSHLRVSGSKGELIQRIQQFTEEKYSQGDGSDCAPVQQIILAHFGSTLPIFEGSSPIIDSTLNKVIIPRPACEGRIFNNKAGYSDRELSIKSTPKRGIIEDSEFIFKPSPFYEAIELLSEIKVCPVLPEKASLVRLDFQLKKHHVANLQHQSLGSRDVGIKLFACAYDRSGQTLNENLQVLMEFPPLCEVRINTAVLQTSLRGLKNKPGTVNPPEITDLCHIDSTSFNRIEFMYANTSKNYVIMAKLVRKHSVDSIVNTIMRSKRLSKEEALQKIKRENEDADIIATSCVVSLKCPV</sequence>
<dbReference type="Gene3D" id="2.60.120.780">
    <property type="entry name" value="PINIT domain"/>
    <property type="match status" value="1"/>
</dbReference>
<evidence type="ECO:0000256" key="1">
    <source>
        <dbReference type="ARBA" id="ARBA00004718"/>
    </source>
</evidence>
<evidence type="ECO:0000256" key="3">
    <source>
        <dbReference type="ARBA" id="ARBA00022679"/>
    </source>
</evidence>
<comment type="similarity">
    <text evidence="2">Belongs to the PIAS family.</text>
</comment>
<dbReference type="InterPro" id="IPR038654">
    <property type="entry name" value="PINIT_sf"/>
</dbReference>
<dbReference type="PANTHER" id="PTHR10782">
    <property type="entry name" value="ZINC FINGER MIZ DOMAIN-CONTAINING PROTEIN"/>
    <property type="match status" value="1"/>
</dbReference>
<proteinExistence type="inferred from homology"/>